<dbReference type="Pfam" id="PF13464">
    <property type="entry name" value="RodZ_C"/>
    <property type="match status" value="1"/>
</dbReference>
<dbReference type="InterPro" id="IPR050400">
    <property type="entry name" value="Bact_Cytoskel_RodZ"/>
</dbReference>
<dbReference type="Gene3D" id="1.10.260.40">
    <property type="entry name" value="lambda repressor-like DNA-binding domains"/>
    <property type="match status" value="1"/>
</dbReference>
<reference evidence="4 5" key="1">
    <citation type="submission" date="2019-11" db="EMBL/GenBank/DDBJ databases">
        <authorList>
            <person name="Li X."/>
        </authorList>
    </citation>
    <scope>NUCLEOTIDE SEQUENCE [LARGE SCALE GENOMIC DNA]</scope>
    <source>
        <strain evidence="4 5">L9</strain>
    </source>
</reference>
<sequence>MGIGARLKEAREEKDISLESLQDLTKIQRRYLIAIEEENFSILPGKFYARAFIKEYANAVGLDANELLEEYKEDIPSPDEESTVQYTRISRSRKENSPAKNSQIFSLIPTIIVILLVIGIVFAAWWFFQQSNATNDDDLVEDPEDNEIYRPEGNVNNDTDEEEATEDDEPTQDEETEEGSDPEEQEEEPAAETELILTEEGEVAEFDLINPGEELIFTFEAEDRIWFSVENDEGESFFATFLEPDDSPMDIDLTGEDRIYFNIGYSPNLNITVNGVEFEYPVDPSEKDVQRFWINVNQETE</sequence>
<dbReference type="GO" id="GO:0003677">
    <property type="term" value="F:DNA binding"/>
    <property type="evidence" value="ECO:0007669"/>
    <property type="project" value="InterPro"/>
</dbReference>
<dbReference type="Proteomes" id="UP000469125">
    <property type="component" value="Unassembled WGS sequence"/>
</dbReference>
<feature type="compositionally biased region" description="Acidic residues" evidence="1">
    <location>
        <begin position="158"/>
        <end position="193"/>
    </location>
</feature>
<feature type="region of interest" description="Disordered" evidence="1">
    <location>
        <begin position="73"/>
        <end position="95"/>
    </location>
</feature>
<keyword evidence="2" id="KW-0812">Transmembrane</keyword>
<dbReference type="EMBL" id="WOCA01000015">
    <property type="protein sequence ID" value="MUK89844.1"/>
    <property type="molecule type" value="Genomic_DNA"/>
</dbReference>
<accession>A0A6N8FN49</accession>
<evidence type="ECO:0000259" key="3">
    <source>
        <dbReference type="Pfam" id="PF13464"/>
    </source>
</evidence>
<keyword evidence="2" id="KW-1133">Transmembrane helix</keyword>
<organism evidence="4 5">
    <name type="scientific">Ornithinibacillus caprae</name>
    <dbReference type="NCBI Taxonomy" id="2678566"/>
    <lineage>
        <taxon>Bacteria</taxon>
        <taxon>Bacillati</taxon>
        <taxon>Bacillota</taxon>
        <taxon>Bacilli</taxon>
        <taxon>Bacillales</taxon>
        <taxon>Bacillaceae</taxon>
        <taxon>Ornithinibacillus</taxon>
    </lineage>
</organism>
<comment type="caution">
    <text evidence="4">The sequence shown here is derived from an EMBL/GenBank/DDBJ whole genome shotgun (WGS) entry which is preliminary data.</text>
</comment>
<dbReference type="AlphaFoldDB" id="A0A6N8FN49"/>
<gene>
    <name evidence="4" type="ORF">GMD78_15855</name>
</gene>
<feature type="transmembrane region" description="Helical" evidence="2">
    <location>
        <begin position="104"/>
        <end position="128"/>
    </location>
</feature>
<dbReference type="InterPro" id="IPR010982">
    <property type="entry name" value="Lambda_DNA-bd_dom_sf"/>
</dbReference>
<evidence type="ECO:0000313" key="5">
    <source>
        <dbReference type="Proteomes" id="UP000469125"/>
    </source>
</evidence>
<feature type="region of interest" description="Disordered" evidence="1">
    <location>
        <begin position="135"/>
        <end position="193"/>
    </location>
</feature>
<dbReference type="InterPro" id="IPR001387">
    <property type="entry name" value="Cro/C1-type_HTH"/>
</dbReference>
<dbReference type="PANTHER" id="PTHR34475">
    <property type="match status" value="1"/>
</dbReference>
<name>A0A6N8FN49_9BACI</name>
<evidence type="ECO:0000256" key="2">
    <source>
        <dbReference type="SAM" id="Phobius"/>
    </source>
</evidence>
<feature type="compositionally biased region" description="Acidic residues" evidence="1">
    <location>
        <begin position="135"/>
        <end position="146"/>
    </location>
</feature>
<dbReference type="SUPFAM" id="SSF47413">
    <property type="entry name" value="lambda repressor-like DNA-binding domains"/>
    <property type="match status" value="1"/>
</dbReference>
<evidence type="ECO:0000256" key="1">
    <source>
        <dbReference type="SAM" id="MobiDB-lite"/>
    </source>
</evidence>
<dbReference type="InterPro" id="IPR025194">
    <property type="entry name" value="RodZ-like_C"/>
</dbReference>
<dbReference type="RefSeq" id="WP_155670282.1">
    <property type="nucleotide sequence ID" value="NZ_WOCA01000015.1"/>
</dbReference>
<evidence type="ECO:0000313" key="4">
    <source>
        <dbReference type="EMBL" id="MUK89844.1"/>
    </source>
</evidence>
<dbReference type="CDD" id="cd00093">
    <property type="entry name" value="HTH_XRE"/>
    <property type="match status" value="1"/>
</dbReference>
<keyword evidence="5" id="KW-1185">Reference proteome</keyword>
<keyword evidence="2" id="KW-0472">Membrane</keyword>
<proteinExistence type="predicted"/>
<dbReference type="PANTHER" id="PTHR34475:SF1">
    <property type="entry name" value="CYTOSKELETON PROTEIN RODZ"/>
    <property type="match status" value="1"/>
</dbReference>
<dbReference type="Pfam" id="PF13413">
    <property type="entry name" value="HTH_25"/>
    <property type="match status" value="1"/>
</dbReference>
<protein>
    <submittedName>
        <fullName evidence="4">Helix-turn-helix domain-containing protein</fullName>
    </submittedName>
</protein>
<feature type="domain" description="Cytoskeleton protein RodZ-like C-terminal" evidence="3">
    <location>
        <begin position="218"/>
        <end position="292"/>
    </location>
</feature>